<keyword evidence="4" id="KW-1005">Bacterial flagellum biogenesis</keyword>
<keyword evidence="10" id="KW-1185">Reference proteome</keyword>
<dbReference type="GO" id="GO:0044781">
    <property type="term" value="P:bacterial-type flagellum organization"/>
    <property type="evidence" value="ECO:0007669"/>
    <property type="project" value="UniProtKB-KW"/>
</dbReference>
<keyword evidence="3" id="KW-0813">Transport</keyword>
<dbReference type="GO" id="GO:0015031">
    <property type="term" value="P:protein transport"/>
    <property type="evidence" value="ECO:0007669"/>
    <property type="project" value="UniProtKB-KW"/>
</dbReference>
<feature type="coiled-coil region" evidence="7">
    <location>
        <begin position="120"/>
        <end position="154"/>
    </location>
</feature>
<evidence type="ECO:0000259" key="8">
    <source>
        <dbReference type="Pfam" id="PF02108"/>
    </source>
</evidence>
<protein>
    <submittedName>
        <fullName evidence="9">Flagellar assembly protein FliH</fullName>
    </submittedName>
</protein>
<keyword evidence="5" id="KW-0653">Protein transport</keyword>
<dbReference type="OrthoDB" id="19020at2"/>
<sequence>MSNILKPAHYVPAEQSKAFQVPVKPLSFPSAHFEDEASGFTPEEEAVISEAEALKRQIISDAESFAQTQIQEAFQETSELRSQAEAEIEAWWNQRREEDEQQFEASRETGYDTGYKDGLMKAQEDIHEQHAEMLQEAQNVLQQAYQVKQQIIQESEPFLIELSCSIAEKIISKQLTLTPDWVLDTIRSVLSRRKETGVITLCVAPKQFSYIQDAREELLSSIDSQAELQIIPDASVQDQGCVVRSTFGSIDARIDTQLHEIKIALQRIALHGEGDET</sequence>
<dbReference type="Pfam" id="PF02108">
    <property type="entry name" value="FliH"/>
    <property type="match status" value="1"/>
</dbReference>
<comment type="caution">
    <text evidence="9">The sequence shown here is derived from an EMBL/GenBank/DDBJ whole genome shotgun (WGS) entry which is preliminary data.</text>
</comment>
<evidence type="ECO:0000256" key="4">
    <source>
        <dbReference type="ARBA" id="ARBA00022795"/>
    </source>
</evidence>
<evidence type="ECO:0000313" key="9">
    <source>
        <dbReference type="EMBL" id="MVO99160.1"/>
    </source>
</evidence>
<dbReference type="EMBL" id="RHLK01000003">
    <property type="protein sequence ID" value="MVO99160.1"/>
    <property type="molecule type" value="Genomic_DNA"/>
</dbReference>
<dbReference type="InterPro" id="IPR018035">
    <property type="entry name" value="Flagellar_FliH/T3SS_HrpE"/>
</dbReference>
<keyword evidence="7" id="KW-0175">Coiled coil</keyword>
<evidence type="ECO:0000256" key="1">
    <source>
        <dbReference type="ARBA" id="ARBA00003041"/>
    </source>
</evidence>
<keyword evidence="9" id="KW-0282">Flagellum</keyword>
<keyword evidence="9" id="KW-0966">Cell projection</keyword>
<name>A0A7X3FG55_9BACL</name>
<dbReference type="PANTHER" id="PTHR34982">
    <property type="entry name" value="YOP PROTEINS TRANSLOCATION PROTEIN L"/>
    <property type="match status" value="1"/>
</dbReference>
<evidence type="ECO:0000256" key="3">
    <source>
        <dbReference type="ARBA" id="ARBA00022448"/>
    </source>
</evidence>
<evidence type="ECO:0000256" key="7">
    <source>
        <dbReference type="SAM" id="Coils"/>
    </source>
</evidence>
<gene>
    <name evidence="9" type="ORF">EDM21_06415</name>
</gene>
<keyword evidence="9" id="KW-0969">Cilium</keyword>
<reference evidence="9 10" key="1">
    <citation type="journal article" date="2019" name="Microorganisms">
        <title>Paenibacillus lutrae sp. nov., A Chitinolytic Species Isolated from A River Otter in Castril Natural Park, Granada, Spain.</title>
        <authorList>
            <person name="Rodriguez M."/>
            <person name="Reina J.C."/>
            <person name="Bejar V."/>
            <person name="Llamas I."/>
        </authorList>
    </citation>
    <scope>NUCLEOTIDE SEQUENCE [LARGE SCALE GENOMIC DNA]</scope>
    <source>
        <strain evidence="9 10">N10</strain>
    </source>
</reference>
<dbReference type="InterPro" id="IPR051472">
    <property type="entry name" value="T3SS_Stator/FliH"/>
</dbReference>
<evidence type="ECO:0000256" key="5">
    <source>
        <dbReference type="ARBA" id="ARBA00022927"/>
    </source>
</evidence>
<feature type="domain" description="Flagellar assembly protein FliH/Type III secretion system HrpE" evidence="8">
    <location>
        <begin position="135"/>
        <end position="261"/>
    </location>
</feature>
<evidence type="ECO:0000256" key="2">
    <source>
        <dbReference type="ARBA" id="ARBA00006602"/>
    </source>
</evidence>
<dbReference type="Proteomes" id="UP000490800">
    <property type="component" value="Unassembled WGS sequence"/>
</dbReference>
<keyword evidence="6" id="KW-1006">Bacterial flagellum protein export</keyword>
<evidence type="ECO:0000313" key="10">
    <source>
        <dbReference type="Proteomes" id="UP000490800"/>
    </source>
</evidence>
<comment type="similarity">
    <text evidence="2">Belongs to the FliH family.</text>
</comment>
<dbReference type="PANTHER" id="PTHR34982:SF1">
    <property type="entry name" value="FLAGELLAR ASSEMBLY PROTEIN FLIH"/>
    <property type="match status" value="1"/>
</dbReference>
<evidence type="ECO:0000256" key="6">
    <source>
        <dbReference type="ARBA" id="ARBA00023225"/>
    </source>
</evidence>
<comment type="function">
    <text evidence="1">Needed for flagellar regrowth and assembly.</text>
</comment>
<dbReference type="GO" id="GO:0005829">
    <property type="term" value="C:cytosol"/>
    <property type="evidence" value="ECO:0007669"/>
    <property type="project" value="TreeGrafter"/>
</dbReference>
<organism evidence="9 10">
    <name type="scientific">Paenibacillus lutrae</name>
    <dbReference type="NCBI Taxonomy" id="2078573"/>
    <lineage>
        <taxon>Bacteria</taxon>
        <taxon>Bacillati</taxon>
        <taxon>Bacillota</taxon>
        <taxon>Bacilli</taxon>
        <taxon>Bacillales</taxon>
        <taxon>Paenibacillaceae</taxon>
        <taxon>Paenibacillus</taxon>
    </lineage>
</organism>
<dbReference type="AlphaFoldDB" id="A0A7X3FG55"/>
<proteinExistence type="inferred from homology"/>
<dbReference type="RefSeq" id="WP_157334017.1">
    <property type="nucleotide sequence ID" value="NZ_RHLK01000003.1"/>
</dbReference>
<accession>A0A7X3FG55</accession>